<dbReference type="EMBL" id="CAESAO010000226">
    <property type="protein sequence ID" value="CAB4347502.1"/>
    <property type="molecule type" value="Genomic_DNA"/>
</dbReference>
<reference evidence="1" key="1">
    <citation type="submission" date="2020-05" db="EMBL/GenBank/DDBJ databases">
        <authorList>
            <person name="Chiriac C."/>
            <person name="Salcher M."/>
            <person name="Ghai R."/>
            <person name="Kavagutti S V."/>
        </authorList>
    </citation>
    <scope>NUCLEOTIDE SEQUENCE</scope>
</reference>
<proteinExistence type="predicted"/>
<name>A0A6J6A1J6_9ZZZZ</name>
<sequence>MRFQAGADRVAVQLELDYRLKGSNPFRAVTDWLFIRRAQSESLQRTLTAFRLELEAQRDLAQSS</sequence>
<gene>
    <name evidence="1" type="ORF">UFOPK3522_01711</name>
</gene>
<protein>
    <submittedName>
        <fullName evidence="1">Unannotated protein</fullName>
    </submittedName>
</protein>
<evidence type="ECO:0000313" key="1">
    <source>
        <dbReference type="EMBL" id="CAB4347502.1"/>
    </source>
</evidence>
<accession>A0A6J6A1J6</accession>
<organism evidence="1">
    <name type="scientific">freshwater metagenome</name>
    <dbReference type="NCBI Taxonomy" id="449393"/>
    <lineage>
        <taxon>unclassified sequences</taxon>
        <taxon>metagenomes</taxon>
        <taxon>ecological metagenomes</taxon>
    </lineage>
</organism>
<dbReference type="AlphaFoldDB" id="A0A6J6A1J6"/>